<accession>A0A9D2KCL6</accession>
<reference evidence="2" key="1">
    <citation type="journal article" date="2021" name="PeerJ">
        <title>Extensive microbial diversity within the chicken gut microbiome revealed by metagenomics and culture.</title>
        <authorList>
            <person name="Gilroy R."/>
            <person name="Ravi A."/>
            <person name="Getino M."/>
            <person name="Pursley I."/>
            <person name="Horton D.L."/>
            <person name="Alikhan N.F."/>
            <person name="Baker D."/>
            <person name="Gharbi K."/>
            <person name="Hall N."/>
            <person name="Watson M."/>
            <person name="Adriaenssens E.M."/>
            <person name="Foster-Nyarko E."/>
            <person name="Jarju S."/>
            <person name="Secka A."/>
            <person name="Antonio M."/>
            <person name="Oren A."/>
            <person name="Chaudhuri R.R."/>
            <person name="La Ragione R."/>
            <person name="Hildebrand F."/>
            <person name="Pallen M.J."/>
        </authorList>
    </citation>
    <scope>NUCLEOTIDE SEQUENCE</scope>
    <source>
        <strain evidence="2">ChiW4-1371</strain>
    </source>
</reference>
<dbReference type="Proteomes" id="UP000824176">
    <property type="component" value="Unassembled WGS sequence"/>
</dbReference>
<reference evidence="2" key="2">
    <citation type="submission" date="2021-04" db="EMBL/GenBank/DDBJ databases">
        <authorList>
            <person name="Gilroy R."/>
        </authorList>
    </citation>
    <scope>NUCLEOTIDE SEQUENCE</scope>
    <source>
        <strain evidence="2">ChiW4-1371</strain>
    </source>
</reference>
<keyword evidence="1" id="KW-1133">Transmembrane helix</keyword>
<evidence type="ECO:0000313" key="3">
    <source>
        <dbReference type="Proteomes" id="UP000824176"/>
    </source>
</evidence>
<proteinExistence type="predicted"/>
<dbReference type="AlphaFoldDB" id="A0A9D2KCL6"/>
<evidence type="ECO:0000256" key="1">
    <source>
        <dbReference type="SAM" id="Phobius"/>
    </source>
</evidence>
<evidence type="ECO:0000313" key="2">
    <source>
        <dbReference type="EMBL" id="HIZ89962.1"/>
    </source>
</evidence>
<sequence>MQTYSLFDSIPYYLNEYIMIDVIPYSIICMTCYFVLKKYKKENSNAVISGLFNGVFLFLLLFTFIERKAGKNLDFLNIYETYDHIGLILFAILIGIISFIKTTSKKNDKTEINKEENRIVKPEEKVVQNLNIIGKDFYKLNIIGFISTIPVVIFRIIYYMMKQSM</sequence>
<feature type="transmembrane region" description="Helical" evidence="1">
    <location>
        <begin position="48"/>
        <end position="65"/>
    </location>
</feature>
<dbReference type="EMBL" id="DXAQ01000127">
    <property type="protein sequence ID" value="HIZ89962.1"/>
    <property type="molecule type" value="Genomic_DNA"/>
</dbReference>
<feature type="transmembrane region" description="Helical" evidence="1">
    <location>
        <begin position="17"/>
        <end position="36"/>
    </location>
</feature>
<keyword evidence="1" id="KW-0472">Membrane</keyword>
<feature type="transmembrane region" description="Helical" evidence="1">
    <location>
        <begin position="140"/>
        <end position="161"/>
    </location>
</feature>
<comment type="caution">
    <text evidence="2">The sequence shown here is derived from an EMBL/GenBank/DDBJ whole genome shotgun (WGS) entry which is preliminary data.</text>
</comment>
<name>A0A9D2KCL6_9BACT</name>
<keyword evidence="1" id="KW-0812">Transmembrane</keyword>
<feature type="transmembrane region" description="Helical" evidence="1">
    <location>
        <begin position="85"/>
        <end position="104"/>
    </location>
</feature>
<gene>
    <name evidence="2" type="ORF">H9804_08440</name>
</gene>
<organism evidence="2 3">
    <name type="scientific">Candidatus Mucispirillum faecigallinarum</name>
    <dbReference type="NCBI Taxonomy" id="2838699"/>
    <lineage>
        <taxon>Bacteria</taxon>
        <taxon>Pseudomonadati</taxon>
        <taxon>Deferribacterota</taxon>
        <taxon>Deferribacteres</taxon>
        <taxon>Deferribacterales</taxon>
        <taxon>Mucispirillaceae</taxon>
        <taxon>Mucispirillum</taxon>
    </lineage>
</organism>
<protein>
    <submittedName>
        <fullName evidence="2">Uncharacterized protein</fullName>
    </submittedName>
</protein>